<dbReference type="SMART" id="SM00895">
    <property type="entry name" value="FCD"/>
    <property type="match status" value="1"/>
</dbReference>
<evidence type="ECO:0000313" key="6">
    <source>
        <dbReference type="EMBL" id="ASJ72002.1"/>
    </source>
</evidence>
<evidence type="ECO:0000256" key="2">
    <source>
        <dbReference type="ARBA" id="ARBA00023125"/>
    </source>
</evidence>
<dbReference type="InterPro" id="IPR036388">
    <property type="entry name" value="WH-like_DNA-bd_sf"/>
</dbReference>
<feature type="domain" description="GntR C-terminal" evidence="5">
    <location>
        <begin position="157"/>
        <end position="285"/>
    </location>
</feature>
<evidence type="ECO:0000259" key="5">
    <source>
        <dbReference type="SMART" id="SM00895"/>
    </source>
</evidence>
<evidence type="ECO:0000256" key="1">
    <source>
        <dbReference type="ARBA" id="ARBA00023015"/>
    </source>
</evidence>
<dbReference type="PRINTS" id="PR00035">
    <property type="entry name" value="HTHGNTR"/>
</dbReference>
<dbReference type="GO" id="GO:0003677">
    <property type="term" value="F:DNA binding"/>
    <property type="evidence" value="ECO:0007669"/>
    <property type="project" value="UniProtKB-KW"/>
</dbReference>
<dbReference type="Gene3D" id="1.20.120.530">
    <property type="entry name" value="GntR ligand-binding domain-like"/>
    <property type="match status" value="1"/>
</dbReference>
<dbReference type="InterPro" id="IPR000524">
    <property type="entry name" value="Tscrpt_reg_HTH_GntR"/>
</dbReference>
<reference evidence="6 7" key="1">
    <citation type="submission" date="2016-12" db="EMBL/GenBank/DDBJ databases">
        <authorList>
            <person name="Song W.-J."/>
            <person name="Kurnit D.M."/>
        </authorList>
    </citation>
    <scope>NUCLEOTIDE SEQUENCE [LARGE SCALE GENOMIC DNA]</scope>
    <source>
        <strain evidence="6 7">IMCC3135</strain>
    </source>
</reference>
<organism evidence="6 7">
    <name type="scientific">Granulosicoccus antarcticus IMCC3135</name>
    <dbReference type="NCBI Taxonomy" id="1192854"/>
    <lineage>
        <taxon>Bacteria</taxon>
        <taxon>Pseudomonadati</taxon>
        <taxon>Pseudomonadota</taxon>
        <taxon>Gammaproteobacteria</taxon>
        <taxon>Chromatiales</taxon>
        <taxon>Granulosicoccaceae</taxon>
        <taxon>Granulosicoccus</taxon>
    </lineage>
</organism>
<dbReference type="AlphaFoldDB" id="A0A2Z2NKR6"/>
<keyword evidence="2" id="KW-0238">DNA-binding</keyword>
<name>A0A2Z2NKR6_9GAMM</name>
<dbReference type="PANTHER" id="PTHR43537">
    <property type="entry name" value="TRANSCRIPTIONAL REGULATOR, GNTR FAMILY"/>
    <property type="match status" value="1"/>
</dbReference>
<dbReference type="InterPro" id="IPR008920">
    <property type="entry name" value="TF_FadR/GntR_C"/>
</dbReference>
<protein>
    <submittedName>
        <fullName evidence="6">Putative HTH-type transcriptional regulator LgoR</fullName>
    </submittedName>
</protein>
<evidence type="ECO:0000256" key="3">
    <source>
        <dbReference type="ARBA" id="ARBA00023163"/>
    </source>
</evidence>
<gene>
    <name evidence="6" type="primary">lgoR</name>
    <name evidence="6" type="ORF">IMCC3135_09525</name>
</gene>
<keyword evidence="3" id="KW-0804">Transcription</keyword>
<dbReference type="Pfam" id="PF00392">
    <property type="entry name" value="GntR"/>
    <property type="match status" value="2"/>
</dbReference>
<sequence>MARTNARFVEAHNRLVALCDKMDIGSALPSENALAAQLEVSRTVVRGVLARLDEQSIITLVGRDKIIKSRSHASDILEGPPVLLTIEELEGRFLDWILRMDVLPGTALNVAHLSQEFSVATHTLQEFFSSLSRFGIVVRRPRGGWVLNGFTVDYAVELSDFRTVLEMNSVRQLVALPATHEIWSQLDTLEQEHLALLDRIETDYHDFSRLDENFHTVINNVVSNRFIQEFQKIISLVFHYHYQWNKSDERVRNEAAIQEHLDYIGALRSRDINLAEAAASCHLSTSKQTLLTSLKANNHAT</sequence>
<dbReference type="SUPFAM" id="SSF48008">
    <property type="entry name" value="GntR ligand-binding domain-like"/>
    <property type="match status" value="1"/>
</dbReference>
<dbReference type="InterPro" id="IPR011711">
    <property type="entry name" value="GntR_C"/>
</dbReference>
<dbReference type="SUPFAM" id="SSF46785">
    <property type="entry name" value="Winged helix' DNA-binding domain"/>
    <property type="match status" value="2"/>
</dbReference>
<dbReference type="InterPro" id="IPR036390">
    <property type="entry name" value="WH_DNA-bd_sf"/>
</dbReference>
<feature type="domain" description="HTH gntR-type" evidence="4">
    <location>
        <begin position="89"/>
        <end position="147"/>
    </location>
</feature>
<dbReference type="GO" id="GO:0003700">
    <property type="term" value="F:DNA-binding transcription factor activity"/>
    <property type="evidence" value="ECO:0007669"/>
    <property type="project" value="InterPro"/>
</dbReference>
<dbReference type="EMBL" id="CP018632">
    <property type="protein sequence ID" value="ASJ72002.1"/>
    <property type="molecule type" value="Genomic_DNA"/>
</dbReference>
<dbReference type="RefSeq" id="WP_088917366.1">
    <property type="nucleotide sequence ID" value="NZ_CP018632.1"/>
</dbReference>
<keyword evidence="7" id="KW-1185">Reference proteome</keyword>
<dbReference type="Proteomes" id="UP000250079">
    <property type="component" value="Chromosome"/>
</dbReference>
<dbReference type="OrthoDB" id="9799812at2"/>
<evidence type="ECO:0000313" key="7">
    <source>
        <dbReference type="Proteomes" id="UP000250079"/>
    </source>
</evidence>
<evidence type="ECO:0000259" key="4">
    <source>
        <dbReference type="SMART" id="SM00345"/>
    </source>
</evidence>
<dbReference type="Gene3D" id="1.10.10.10">
    <property type="entry name" value="Winged helix-like DNA-binding domain superfamily/Winged helix DNA-binding domain"/>
    <property type="match status" value="2"/>
</dbReference>
<dbReference type="PANTHER" id="PTHR43537:SF51">
    <property type="entry name" value="HTH-TYPE TRANSCRIPTIONAL REGULATOR LGOR-RELATED"/>
    <property type="match status" value="1"/>
</dbReference>
<dbReference type="KEGG" id="gai:IMCC3135_09525"/>
<accession>A0A2Z2NKR6</accession>
<proteinExistence type="predicted"/>
<dbReference type="Pfam" id="PF07729">
    <property type="entry name" value="FCD"/>
    <property type="match status" value="1"/>
</dbReference>
<keyword evidence="1" id="KW-0805">Transcription regulation</keyword>
<dbReference type="SMART" id="SM00345">
    <property type="entry name" value="HTH_GNTR"/>
    <property type="match status" value="2"/>
</dbReference>
<feature type="domain" description="HTH gntR-type" evidence="4">
    <location>
        <begin position="11"/>
        <end position="66"/>
    </location>
</feature>